<dbReference type="PANTHER" id="PTHR46188:SF1">
    <property type="entry name" value="BOLA-LIKE PROTEIN 3"/>
    <property type="match status" value="1"/>
</dbReference>
<dbReference type="InterPro" id="IPR036065">
    <property type="entry name" value="BolA-like_sf"/>
</dbReference>
<proteinExistence type="inferred from homology"/>
<gene>
    <name evidence="3" type="ORF">EW145_g2906</name>
</gene>
<reference evidence="3 4" key="1">
    <citation type="submission" date="2019-02" db="EMBL/GenBank/DDBJ databases">
        <title>Genome sequencing of the rare red list fungi Phellinidium pouzarii.</title>
        <authorList>
            <person name="Buettner E."/>
            <person name="Kellner H."/>
        </authorList>
    </citation>
    <scope>NUCLEOTIDE SEQUENCE [LARGE SCALE GENOMIC DNA]</scope>
    <source>
        <strain evidence="3 4">DSM 108285</strain>
    </source>
</reference>
<dbReference type="OrthoDB" id="203381at2759"/>
<sequence>MREIQAREADAACELGLEGVRIFCGSVCGTLDAARTNVDARRVHSRVFLKIPLALHSAQYSPPYPSLHLFIGTAAANPGAADTFQADRAFRAVRSEGRGHLRYISPLLHSFLRLLTASPRLTSRPTSRSLFPISSWFRLLRFRRFAFQAAAALFYAISITSKAFKDIPVVKQHRLVNEVLKEEIRGIHGLQLKTQADA</sequence>
<dbReference type="PANTHER" id="PTHR46188">
    <property type="entry name" value="BOLA-LIKE PROTEIN 3"/>
    <property type="match status" value="1"/>
</dbReference>
<evidence type="ECO:0000313" key="4">
    <source>
        <dbReference type="Proteomes" id="UP000308199"/>
    </source>
</evidence>
<protein>
    <submittedName>
        <fullName evidence="3">Uncharacterized protein</fullName>
    </submittedName>
</protein>
<accession>A0A4S4LAL7</accession>
<evidence type="ECO:0000256" key="2">
    <source>
        <dbReference type="RuleBase" id="RU003860"/>
    </source>
</evidence>
<keyword evidence="4" id="KW-1185">Reference proteome</keyword>
<organism evidence="3 4">
    <name type="scientific">Phellinidium pouzarii</name>
    <dbReference type="NCBI Taxonomy" id="167371"/>
    <lineage>
        <taxon>Eukaryota</taxon>
        <taxon>Fungi</taxon>
        <taxon>Dikarya</taxon>
        <taxon>Basidiomycota</taxon>
        <taxon>Agaricomycotina</taxon>
        <taxon>Agaricomycetes</taxon>
        <taxon>Hymenochaetales</taxon>
        <taxon>Hymenochaetaceae</taxon>
        <taxon>Phellinidium</taxon>
    </lineage>
</organism>
<dbReference type="InterPro" id="IPR052275">
    <property type="entry name" value="Mt_Fe-S_assembly_factor"/>
</dbReference>
<evidence type="ECO:0000313" key="3">
    <source>
        <dbReference type="EMBL" id="THH08121.1"/>
    </source>
</evidence>
<dbReference type="GO" id="GO:0005759">
    <property type="term" value="C:mitochondrial matrix"/>
    <property type="evidence" value="ECO:0007669"/>
    <property type="project" value="TreeGrafter"/>
</dbReference>
<dbReference type="AlphaFoldDB" id="A0A4S4LAL7"/>
<dbReference type="Gene3D" id="3.30.300.90">
    <property type="entry name" value="BolA-like"/>
    <property type="match status" value="1"/>
</dbReference>
<comment type="caution">
    <text evidence="3">The sequence shown here is derived from an EMBL/GenBank/DDBJ whole genome shotgun (WGS) entry which is preliminary data.</text>
</comment>
<name>A0A4S4LAL7_9AGAM</name>
<dbReference type="Proteomes" id="UP000308199">
    <property type="component" value="Unassembled WGS sequence"/>
</dbReference>
<evidence type="ECO:0000256" key="1">
    <source>
        <dbReference type="ARBA" id="ARBA00005578"/>
    </source>
</evidence>
<dbReference type="Pfam" id="PF01722">
    <property type="entry name" value="BolA"/>
    <property type="match status" value="1"/>
</dbReference>
<dbReference type="SUPFAM" id="SSF82657">
    <property type="entry name" value="BolA-like"/>
    <property type="match status" value="1"/>
</dbReference>
<dbReference type="InterPro" id="IPR002634">
    <property type="entry name" value="BolA"/>
</dbReference>
<dbReference type="EMBL" id="SGPK01000112">
    <property type="protein sequence ID" value="THH08121.1"/>
    <property type="molecule type" value="Genomic_DNA"/>
</dbReference>
<comment type="similarity">
    <text evidence="1 2">Belongs to the BolA/IbaG family.</text>
</comment>